<dbReference type="KEGG" id="apak:AP3564_01005"/>
<dbReference type="Pfam" id="PF06114">
    <property type="entry name" value="Peptidase_M78"/>
    <property type="match status" value="1"/>
</dbReference>
<accession>A0A223E1E5</accession>
<organism evidence="3 4">
    <name type="scientific">Aeribacillus pallidus</name>
    <dbReference type="NCBI Taxonomy" id="33936"/>
    <lineage>
        <taxon>Bacteria</taxon>
        <taxon>Bacillati</taxon>
        <taxon>Bacillota</taxon>
        <taxon>Bacilli</taxon>
        <taxon>Bacillales</taxon>
        <taxon>Bacillaceae</taxon>
        <taxon>Aeribacillus</taxon>
    </lineage>
</organism>
<name>A0A223E1E5_9BACI</name>
<evidence type="ECO:0000259" key="2">
    <source>
        <dbReference type="Pfam" id="PF06114"/>
    </source>
</evidence>
<gene>
    <name evidence="3" type="ORF">AP3564_01005</name>
</gene>
<sequence length="270" mass="31971">MINKENIEQVVNFNRDYLPEVKSKIEMLKSSGDPLIASKPLEFIKTYLYENARALEFPIKNSDYGGLVFYYNKDFYIQINTAQPKIYENFMWAHEFYHFYFDKDRVKKKEENFVMVDSIFDEKERLPNLFAGEILINDHILNRKYASLKKDNSLSLADIAVHLIPVFEVPYKAIVIKLVQNQFITIDEAKEIIDYDYKNNLPDEIDRTLFAASNKIKIDDYKNLISKAENNLNEEDYQSIINKYKKLYQLVLDWRKESAGESENEGYRKS</sequence>
<keyword evidence="1" id="KW-0175">Coiled coil</keyword>
<evidence type="ECO:0000313" key="4">
    <source>
        <dbReference type="Proteomes" id="UP000214606"/>
    </source>
</evidence>
<dbReference type="Proteomes" id="UP000214606">
    <property type="component" value="Chromosome"/>
</dbReference>
<proteinExistence type="predicted"/>
<dbReference type="EMBL" id="CP017703">
    <property type="protein sequence ID" value="ASS89029.1"/>
    <property type="molecule type" value="Genomic_DNA"/>
</dbReference>
<dbReference type="RefSeq" id="WP_094244400.1">
    <property type="nucleotide sequence ID" value="NZ_CP017703.1"/>
</dbReference>
<evidence type="ECO:0000256" key="1">
    <source>
        <dbReference type="SAM" id="Coils"/>
    </source>
</evidence>
<dbReference type="Gene3D" id="1.10.10.2910">
    <property type="match status" value="1"/>
</dbReference>
<feature type="coiled-coil region" evidence="1">
    <location>
        <begin position="211"/>
        <end position="238"/>
    </location>
</feature>
<evidence type="ECO:0000313" key="3">
    <source>
        <dbReference type="EMBL" id="ASS89029.1"/>
    </source>
</evidence>
<dbReference type="InterPro" id="IPR010359">
    <property type="entry name" value="IrrE_HExxH"/>
</dbReference>
<protein>
    <recommendedName>
        <fullName evidence="2">IrrE N-terminal-like domain-containing protein</fullName>
    </recommendedName>
</protein>
<dbReference type="AlphaFoldDB" id="A0A223E1E5"/>
<feature type="domain" description="IrrE N-terminal-like" evidence="2">
    <location>
        <begin position="74"/>
        <end position="178"/>
    </location>
</feature>
<reference evidence="3 4" key="1">
    <citation type="submission" date="2016-10" db="EMBL/GenBank/DDBJ databases">
        <title>The whole genome sequencing and assembly of Aeribacillus pallidus KCTC3564 strain.</title>
        <authorList>
            <person name="Lee Y.-J."/>
            <person name="Park M.-K."/>
            <person name="Yi H."/>
            <person name="Bahn Y.-S."/>
            <person name="Kim J.F."/>
            <person name="Lee D.-W."/>
        </authorList>
    </citation>
    <scope>NUCLEOTIDE SEQUENCE [LARGE SCALE GENOMIC DNA]</scope>
    <source>
        <strain evidence="3 4">KCTC3564</strain>
    </source>
</reference>